<evidence type="ECO:0000256" key="1">
    <source>
        <dbReference type="SAM" id="MobiDB-lite"/>
    </source>
</evidence>
<organism evidence="3 4">
    <name type="scientific">Mesorhizobium sangaii</name>
    <dbReference type="NCBI Taxonomy" id="505389"/>
    <lineage>
        <taxon>Bacteria</taxon>
        <taxon>Pseudomonadati</taxon>
        <taxon>Pseudomonadota</taxon>
        <taxon>Alphaproteobacteria</taxon>
        <taxon>Hyphomicrobiales</taxon>
        <taxon>Phyllobacteriaceae</taxon>
        <taxon>Mesorhizobium</taxon>
    </lineage>
</organism>
<dbReference type="Proteomes" id="UP000556329">
    <property type="component" value="Unassembled WGS sequence"/>
</dbReference>
<accession>A0A841PKW2</accession>
<evidence type="ECO:0000256" key="2">
    <source>
        <dbReference type="SAM" id="Phobius"/>
    </source>
</evidence>
<evidence type="ECO:0000313" key="4">
    <source>
        <dbReference type="Proteomes" id="UP000556329"/>
    </source>
</evidence>
<dbReference type="AlphaFoldDB" id="A0A841PKW2"/>
<keyword evidence="2" id="KW-1133">Transmembrane helix</keyword>
<gene>
    <name evidence="3" type="ORF">HNQ71_003393</name>
</gene>
<feature type="transmembrane region" description="Helical" evidence="2">
    <location>
        <begin position="369"/>
        <end position="386"/>
    </location>
</feature>
<sequence>MATGLATEGFHRSSTAAKFEPEFPITIAVIAAIAGGFGVVSGFALYFFLLHFVKDGTFNWAEMAQRTCVGLLTGAIGGFVFELIRDAIHDGERLGWKRRGFEMAGTLMLFGIFAVALDHLPETISEAEKIFFSSSTEEILGVTSGHKGRGYAPVFIIVLLWLAIGAAASASLAVAVWYIAAAKSLKEGLGLSLIGSAVGLMIVMGAVTLYMIVARLVVLPGLIAGAPGSAASAWKEVEVIPLFRNMAASAQSAFSEMRAGNLLPALGAALPLLVWVWVLVSAITRGEHRWVVVAFIILPPALFIFAPVAVQILAVLATTAVIWFAPLLALGLVLPFLKRASSAPRYWGYVAFGMALMTILLWWVRGQMVFGYLALALVCVGFVLMWRNDREWPWSIIAVIAGLLLLSLVSVQTTVAPSEEIFRDMQKVAASKELFMPWHTESMERIVHQVIRQPWLKWLFDSPRDSQLSGAPGRQLSAKEKSDLDTALSEYARREMRNTLTQETPETTDRALWGLWGQQGVPGTQLSPEVLKSLSQELARRELEEAAARRKAQEADWADETSPAPAVEAHGEGTDPKGGTGAVMFEPVVMGAYGFWTVLGALAAWSISDRRRSGRPRRRARRAPPALADDSGQSSMLFAPMSLACRVTIRHLPAPSRSGIKSSIAAKPLQRRSPCPRPSPTPWLPKIRFTSIADIRHAAGRQSSTSRHLLTGSGRTMVPCTGIWSASSAARRVRSQGATAGRCSSLWFPTMQAYRLGATATGNRLSIRPNYDPLVLSVLPINLYLPLTELPSAPAPVIMASAIRLAIRAYSMAVTPDSSWMKRAITFCMSGPLPASIR</sequence>
<feature type="transmembrane region" description="Helical" evidence="2">
    <location>
        <begin position="290"/>
        <end position="306"/>
    </location>
</feature>
<feature type="transmembrane region" description="Helical" evidence="2">
    <location>
        <begin position="23"/>
        <end position="49"/>
    </location>
</feature>
<feature type="transmembrane region" description="Helical" evidence="2">
    <location>
        <begin position="393"/>
        <end position="411"/>
    </location>
</feature>
<name>A0A841PKW2_9HYPH</name>
<feature type="transmembrane region" description="Helical" evidence="2">
    <location>
        <begin position="100"/>
        <end position="117"/>
    </location>
</feature>
<feature type="region of interest" description="Disordered" evidence="1">
    <location>
        <begin position="545"/>
        <end position="579"/>
    </location>
</feature>
<feature type="compositionally biased region" description="Basic residues" evidence="1">
    <location>
        <begin position="612"/>
        <end position="622"/>
    </location>
</feature>
<feature type="transmembrane region" description="Helical" evidence="2">
    <location>
        <begin position="346"/>
        <end position="363"/>
    </location>
</feature>
<evidence type="ECO:0000313" key="3">
    <source>
        <dbReference type="EMBL" id="MBB6410719.1"/>
    </source>
</evidence>
<protein>
    <submittedName>
        <fullName evidence="3">Uncharacterized protein</fullName>
    </submittedName>
</protein>
<feature type="transmembrane region" description="Helical" evidence="2">
    <location>
        <begin position="262"/>
        <end position="283"/>
    </location>
</feature>
<feature type="compositionally biased region" description="Basic and acidic residues" evidence="1">
    <location>
        <begin position="545"/>
        <end position="554"/>
    </location>
</feature>
<dbReference type="EMBL" id="JACHEF010000003">
    <property type="protein sequence ID" value="MBB6410719.1"/>
    <property type="molecule type" value="Genomic_DNA"/>
</dbReference>
<feature type="transmembrane region" description="Helical" evidence="2">
    <location>
        <begin position="191"/>
        <end position="213"/>
    </location>
</feature>
<proteinExistence type="predicted"/>
<comment type="caution">
    <text evidence="3">The sequence shown here is derived from an EMBL/GenBank/DDBJ whole genome shotgun (WGS) entry which is preliminary data.</text>
</comment>
<feature type="region of interest" description="Disordered" evidence="1">
    <location>
        <begin position="657"/>
        <end position="684"/>
    </location>
</feature>
<reference evidence="3 4" key="1">
    <citation type="submission" date="2020-08" db="EMBL/GenBank/DDBJ databases">
        <title>Genomic Encyclopedia of Type Strains, Phase IV (KMG-IV): sequencing the most valuable type-strain genomes for metagenomic binning, comparative biology and taxonomic classification.</title>
        <authorList>
            <person name="Goeker M."/>
        </authorList>
    </citation>
    <scope>NUCLEOTIDE SEQUENCE [LARGE SCALE GENOMIC DNA]</scope>
    <source>
        <strain evidence="3 4">DSM 100039</strain>
    </source>
</reference>
<feature type="transmembrane region" description="Helical" evidence="2">
    <location>
        <begin position="312"/>
        <end position="334"/>
    </location>
</feature>
<keyword evidence="2" id="KW-0472">Membrane</keyword>
<keyword evidence="4" id="KW-1185">Reference proteome</keyword>
<feature type="region of interest" description="Disordered" evidence="1">
    <location>
        <begin position="610"/>
        <end position="633"/>
    </location>
</feature>
<feature type="transmembrane region" description="Helical" evidence="2">
    <location>
        <begin position="154"/>
        <end position="179"/>
    </location>
</feature>
<keyword evidence="2" id="KW-0812">Transmembrane</keyword>